<evidence type="ECO:0000313" key="1">
    <source>
        <dbReference type="EMBL" id="ORW24766.1"/>
    </source>
</evidence>
<dbReference type="AlphaFoldDB" id="A0A1X1ZN19"/>
<dbReference type="Proteomes" id="UP000193781">
    <property type="component" value="Unassembled WGS sequence"/>
</dbReference>
<protein>
    <submittedName>
        <fullName evidence="1">Uncharacterized protein</fullName>
    </submittedName>
</protein>
<reference evidence="1 2" key="1">
    <citation type="submission" date="2016-01" db="EMBL/GenBank/DDBJ databases">
        <title>The new phylogeny of the genus Mycobacterium.</title>
        <authorList>
            <person name="Tarcisio F."/>
            <person name="Conor M."/>
            <person name="Antonella G."/>
            <person name="Elisabetta G."/>
            <person name="Giulia F.S."/>
            <person name="Sara T."/>
            <person name="Anna F."/>
            <person name="Clotilde B."/>
            <person name="Roberto B."/>
            <person name="Veronica D.S."/>
            <person name="Fabio R."/>
            <person name="Monica P."/>
            <person name="Olivier J."/>
            <person name="Enrico T."/>
            <person name="Nicola S."/>
        </authorList>
    </citation>
    <scope>NUCLEOTIDE SEQUENCE [LARGE SCALE GENOMIC DNA]</scope>
    <source>
        <strain evidence="1 2">DSM 44803</strain>
    </source>
</reference>
<gene>
    <name evidence="1" type="ORF">AWC17_03025</name>
</gene>
<keyword evidence="2" id="KW-1185">Reference proteome</keyword>
<dbReference type="EMBL" id="LQPH01000108">
    <property type="protein sequence ID" value="ORW24766.1"/>
    <property type="molecule type" value="Genomic_DNA"/>
</dbReference>
<accession>A0A1X1ZN19</accession>
<proteinExistence type="predicted"/>
<evidence type="ECO:0000313" key="2">
    <source>
        <dbReference type="Proteomes" id="UP000193781"/>
    </source>
</evidence>
<name>A0A1X1ZN19_9MYCO</name>
<sequence>MSRRPDSSLGNQLEPPTGHSLTALWTLRSKSHDLHLDDLVVLPHFYGTEMILCAGDYRGIW</sequence>
<organism evidence="1 2">
    <name type="scientific">Mycobacterium nebraskense</name>
    <dbReference type="NCBI Taxonomy" id="244292"/>
    <lineage>
        <taxon>Bacteria</taxon>
        <taxon>Bacillati</taxon>
        <taxon>Actinomycetota</taxon>
        <taxon>Actinomycetes</taxon>
        <taxon>Mycobacteriales</taxon>
        <taxon>Mycobacteriaceae</taxon>
        <taxon>Mycobacterium</taxon>
    </lineage>
</organism>
<comment type="caution">
    <text evidence="1">The sequence shown here is derived from an EMBL/GenBank/DDBJ whole genome shotgun (WGS) entry which is preliminary data.</text>
</comment>
<dbReference type="RefSeq" id="WP_085164698.1">
    <property type="nucleotide sequence ID" value="NZ_JACPNT010000016.1"/>
</dbReference>